<name>A0A918P8X7_9SPHN</name>
<sequence length="139" mass="15060">MRVRVRTALAAAEMIQDLAAERFLEAERDMLAIAADGGRLDRADGSDPQGHIAFDRAGCRDGAEFATGTGKLGNPNLGRIAIRDTITIKNLGHAVTYARFPEPFLYFVRALDQNRPAPLVIQSLSLLKGHYGGTPATLR</sequence>
<dbReference type="AlphaFoldDB" id="A0A918P8X7"/>
<proteinExistence type="predicted"/>
<organism evidence="1 2">
    <name type="scientific">Novosphingobium colocasiae</name>
    <dbReference type="NCBI Taxonomy" id="1256513"/>
    <lineage>
        <taxon>Bacteria</taxon>
        <taxon>Pseudomonadati</taxon>
        <taxon>Pseudomonadota</taxon>
        <taxon>Alphaproteobacteria</taxon>
        <taxon>Sphingomonadales</taxon>
        <taxon>Sphingomonadaceae</taxon>
        <taxon>Novosphingobium</taxon>
    </lineage>
</organism>
<protein>
    <submittedName>
        <fullName evidence="1">Uncharacterized protein</fullName>
    </submittedName>
</protein>
<dbReference type="Proteomes" id="UP000648075">
    <property type="component" value="Unassembled WGS sequence"/>
</dbReference>
<evidence type="ECO:0000313" key="1">
    <source>
        <dbReference type="EMBL" id="GGY91505.1"/>
    </source>
</evidence>
<comment type="caution">
    <text evidence="1">The sequence shown here is derived from an EMBL/GenBank/DDBJ whole genome shotgun (WGS) entry which is preliminary data.</text>
</comment>
<keyword evidence="2" id="KW-1185">Reference proteome</keyword>
<gene>
    <name evidence="1" type="ORF">GCM10011614_02750</name>
</gene>
<evidence type="ECO:0000313" key="2">
    <source>
        <dbReference type="Proteomes" id="UP000648075"/>
    </source>
</evidence>
<dbReference type="EMBL" id="BMZA01000001">
    <property type="protein sequence ID" value="GGY91505.1"/>
    <property type="molecule type" value="Genomic_DNA"/>
</dbReference>
<reference evidence="1" key="2">
    <citation type="submission" date="2020-09" db="EMBL/GenBank/DDBJ databases">
        <authorList>
            <person name="Sun Q."/>
            <person name="Kim S."/>
        </authorList>
    </citation>
    <scope>NUCLEOTIDE SEQUENCE</scope>
    <source>
        <strain evidence="1">KCTC 32255</strain>
    </source>
</reference>
<reference evidence="1" key="1">
    <citation type="journal article" date="2014" name="Int. J. Syst. Evol. Microbiol.">
        <title>Complete genome sequence of Corynebacterium casei LMG S-19264T (=DSM 44701T), isolated from a smear-ripened cheese.</title>
        <authorList>
            <consortium name="US DOE Joint Genome Institute (JGI-PGF)"/>
            <person name="Walter F."/>
            <person name="Albersmeier A."/>
            <person name="Kalinowski J."/>
            <person name="Ruckert C."/>
        </authorList>
    </citation>
    <scope>NUCLEOTIDE SEQUENCE</scope>
    <source>
        <strain evidence="1">KCTC 32255</strain>
    </source>
</reference>
<accession>A0A918P8X7</accession>